<evidence type="ECO:0000313" key="1">
    <source>
        <dbReference type="EMBL" id="PRP96404.1"/>
    </source>
</evidence>
<evidence type="ECO:0000313" key="2">
    <source>
        <dbReference type="Proteomes" id="UP000238823"/>
    </source>
</evidence>
<accession>A0A2S9XU91</accession>
<protein>
    <submittedName>
        <fullName evidence="1">Uncharacterized protein</fullName>
    </submittedName>
</protein>
<dbReference type="EMBL" id="PVNL01000135">
    <property type="protein sequence ID" value="PRP96404.1"/>
    <property type="molecule type" value="Genomic_DNA"/>
</dbReference>
<reference evidence="1 2" key="1">
    <citation type="submission" date="2018-03" db="EMBL/GenBank/DDBJ databases">
        <title>Draft Genome Sequences of the Obligatory Marine Myxobacteria Enhygromyxa salina SWB007.</title>
        <authorList>
            <person name="Poehlein A."/>
            <person name="Moghaddam J.A."/>
            <person name="Harms H."/>
            <person name="Alanjari M."/>
            <person name="Koenig G.M."/>
            <person name="Daniel R."/>
            <person name="Schaeberle T.F."/>
        </authorList>
    </citation>
    <scope>NUCLEOTIDE SEQUENCE [LARGE SCALE GENOMIC DNA]</scope>
    <source>
        <strain evidence="1 2">SWB007</strain>
    </source>
</reference>
<name>A0A2S9XU91_9BACT</name>
<proteinExistence type="predicted"/>
<dbReference type="Proteomes" id="UP000238823">
    <property type="component" value="Unassembled WGS sequence"/>
</dbReference>
<comment type="caution">
    <text evidence="1">The sequence shown here is derived from an EMBL/GenBank/DDBJ whole genome shotgun (WGS) entry which is preliminary data.</text>
</comment>
<dbReference type="AlphaFoldDB" id="A0A2S9XU91"/>
<dbReference type="RefSeq" id="WP_181234452.1">
    <property type="nucleotide sequence ID" value="NZ_PVNL01000135.1"/>
</dbReference>
<organism evidence="1 2">
    <name type="scientific">Enhygromyxa salina</name>
    <dbReference type="NCBI Taxonomy" id="215803"/>
    <lineage>
        <taxon>Bacteria</taxon>
        <taxon>Pseudomonadati</taxon>
        <taxon>Myxococcota</taxon>
        <taxon>Polyangia</taxon>
        <taxon>Nannocystales</taxon>
        <taxon>Nannocystaceae</taxon>
        <taxon>Enhygromyxa</taxon>
    </lineage>
</organism>
<gene>
    <name evidence="1" type="ORF">ENSA7_72190</name>
</gene>
<sequence length="111" mass="11822">MSFGSADYLADKNLPFAVLDPLVATLARGQIFAAKGRIGNLLQIEEGDQGALVEPRSQSTLGGSAYFEGIVRFDVVFSDAFLSSIGLGPVLRGSIPEVISTRKMGGRDVFR</sequence>